<organism evidence="2 3">
    <name type="scientific">Grifola frondosa</name>
    <name type="common">Maitake</name>
    <name type="synonym">Polyporus frondosus</name>
    <dbReference type="NCBI Taxonomy" id="5627"/>
    <lineage>
        <taxon>Eukaryota</taxon>
        <taxon>Fungi</taxon>
        <taxon>Dikarya</taxon>
        <taxon>Basidiomycota</taxon>
        <taxon>Agaricomycotina</taxon>
        <taxon>Agaricomycetes</taxon>
        <taxon>Polyporales</taxon>
        <taxon>Grifolaceae</taxon>
        <taxon>Grifola</taxon>
    </lineage>
</organism>
<gene>
    <name evidence="2" type="ORF">A0H81_09041</name>
</gene>
<accession>A0A1C7M293</accession>
<name>A0A1C7M293_GRIFR</name>
<evidence type="ECO:0000256" key="1">
    <source>
        <dbReference type="SAM" id="MobiDB-lite"/>
    </source>
</evidence>
<evidence type="ECO:0000313" key="3">
    <source>
        <dbReference type="Proteomes" id="UP000092993"/>
    </source>
</evidence>
<feature type="region of interest" description="Disordered" evidence="1">
    <location>
        <begin position="18"/>
        <end position="44"/>
    </location>
</feature>
<comment type="caution">
    <text evidence="2">The sequence shown here is derived from an EMBL/GenBank/DDBJ whole genome shotgun (WGS) entry which is preliminary data.</text>
</comment>
<reference evidence="2 3" key="1">
    <citation type="submission" date="2016-03" db="EMBL/GenBank/DDBJ databases">
        <title>Whole genome sequencing of Grifola frondosa 9006-11.</title>
        <authorList>
            <person name="Min B."/>
            <person name="Park H."/>
            <person name="Kim J.-G."/>
            <person name="Cho H."/>
            <person name="Oh Y.-L."/>
            <person name="Kong W.-S."/>
            <person name="Choi I.-G."/>
        </authorList>
    </citation>
    <scope>NUCLEOTIDE SEQUENCE [LARGE SCALE GENOMIC DNA]</scope>
    <source>
        <strain evidence="2 3">9006-11</strain>
    </source>
</reference>
<keyword evidence="3" id="KW-1185">Reference proteome</keyword>
<protein>
    <submittedName>
        <fullName evidence="2">Uncharacterized protein</fullName>
    </submittedName>
</protein>
<evidence type="ECO:0000313" key="2">
    <source>
        <dbReference type="EMBL" id="OBZ71005.1"/>
    </source>
</evidence>
<dbReference type="EMBL" id="LUGG01000013">
    <property type="protein sequence ID" value="OBZ71005.1"/>
    <property type="molecule type" value="Genomic_DNA"/>
</dbReference>
<proteinExistence type="predicted"/>
<feature type="compositionally biased region" description="Polar residues" evidence="1">
    <location>
        <begin position="30"/>
        <end position="44"/>
    </location>
</feature>
<sequence>MSSLTNTRIPPLATMTSRIGARPVPKKWAKTSSENAPNASTSRCRETVQSGLISSRRQDGALLLKGVSEVSDEGTQAALPTGTDFAEALSKDKELEALNAAFSKWLDCWRNTINHYALCAHDLANHPQDRLATHCFVLEVKQRPNAPSVAQSFKAPLFLLTYVDDELTKSSPDAKQVDHWRKDYRGEDTVHTVIIFDAGTARFLWYSLGDLTQYRSDPIASRKLAEGCWTGLTYSFETGKGAITMPISMP</sequence>
<dbReference type="Proteomes" id="UP000092993">
    <property type="component" value="Unassembled WGS sequence"/>
</dbReference>
<dbReference type="AlphaFoldDB" id="A0A1C7M293"/>
<dbReference type="OrthoDB" id="9922773at2759"/>